<protein>
    <submittedName>
        <fullName evidence="2">Outer membrane beta-barrel protein</fullName>
    </submittedName>
</protein>
<gene>
    <name evidence="2" type="ORF">H4317_06040</name>
</gene>
<keyword evidence="3" id="KW-1185">Reference proteome</keyword>
<dbReference type="RefSeq" id="WP_185889240.1">
    <property type="nucleotide sequence ID" value="NZ_CP060202.1"/>
</dbReference>
<dbReference type="AlphaFoldDB" id="A0A7G7WAG8"/>
<feature type="chain" id="PRO_5028823168" evidence="1">
    <location>
        <begin position="20"/>
        <end position="244"/>
    </location>
</feature>
<feature type="signal peptide" evidence="1">
    <location>
        <begin position="1"/>
        <end position="19"/>
    </location>
</feature>
<keyword evidence="1" id="KW-0732">Signal</keyword>
<proteinExistence type="predicted"/>
<evidence type="ECO:0000313" key="2">
    <source>
        <dbReference type="EMBL" id="QNH63361.1"/>
    </source>
</evidence>
<dbReference type="SUPFAM" id="SSF56925">
    <property type="entry name" value="OMPA-like"/>
    <property type="match status" value="1"/>
</dbReference>
<sequence length="244" mass="27355">MKNILSLGIILLAAAISHAQVVPKPPVRYKFYVAGAHGYTKHEIFYKSPSVYPNSTTIGPWKPTVGVNFNERFSIEISRWRDIEDNEYKMSASGTKLDGTPVREYTGSYSYSRGIPLTGRYAFTRSTSNRLKLEVIGGISYVTTKASLEERRIEGEEEVSYEFVSAQSSNLYVSAGLGGRFQLGKHLEIVGDYGFNRILRNVDGATHRQIIGNPTGLTRNRSIGLRYRFNFKINKPTPKEDAAE</sequence>
<evidence type="ECO:0000256" key="1">
    <source>
        <dbReference type="SAM" id="SignalP"/>
    </source>
</evidence>
<evidence type="ECO:0000313" key="3">
    <source>
        <dbReference type="Proteomes" id="UP000515489"/>
    </source>
</evidence>
<dbReference type="Gene3D" id="2.40.160.20">
    <property type="match status" value="1"/>
</dbReference>
<dbReference type="KEGG" id="hsk:H4317_06040"/>
<accession>A0A7G7WAG8</accession>
<dbReference type="EMBL" id="CP060202">
    <property type="protein sequence ID" value="QNH63361.1"/>
    <property type="molecule type" value="Genomic_DNA"/>
</dbReference>
<reference evidence="2 3" key="1">
    <citation type="submission" date="2020-08" db="EMBL/GenBank/DDBJ databases">
        <title>Hymenobacter sp. S2-20-2 genome sequencing.</title>
        <authorList>
            <person name="Jin L."/>
        </authorList>
    </citation>
    <scope>NUCLEOTIDE SEQUENCE [LARGE SCALE GENOMIC DNA]</scope>
    <source>
        <strain evidence="2 3">S2-20-2</strain>
    </source>
</reference>
<dbReference type="InterPro" id="IPR011250">
    <property type="entry name" value="OMP/PagP_B-barrel"/>
</dbReference>
<organism evidence="2 3">
    <name type="scientific">Hymenobacter sediminicola</name>
    <dbReference type="NCBI Taxonomy" id="2761579"/>
    <lineage>
        <taxon>Bacteria</taxon>
        <taxon>Pseudomonadati</taxon>
        <taxon>Bacteroidota</taxon>
        <taxon>Cytophagia</taxon>
        <taxon>Cytophagales</taxon>
        <taxon>Hymenobacteraceae</taxon>
        <taxon>Hymenobacter</taxon>
    </lineage>
</organism>
<name>A0A7G7WAG8_9BACT</name>
<dbReference type="Proteomes" id="UP000515489">
    <property type="component" value="Chromosome"/>
</dbReference>